<sequence>MSYDHPHFKTHPIPSDIQRILVGGFAKSAATWLIGSWRLHGERTTYLHPGDLFGRVLAYLWDTEPDEAMIFLADYLADLNVHNENAAIYGEVSLEEVLQGLRLCMPTNFRGTEALKRKARADVPEYYGGDI</sequence>
<evidence type="ECO:0000313" key="1">
    <source>
        <dbReference type="EMBL" id="MFC4835012.1"/>
    </source>
</evidence>
<comment type="caution">
    <text evidence="1">The sequence shown here is derived from an EMBL/GenBank/DDBJ whole genome shotgun (WGS) entry which is preliminary data.</text>
</comment>
<keyword evidence="2" id="KW-1185">Reference proteome</keyword>
<proteinExistence type="predicted"/>
<dbReference type="Proteomes" id="UP001595909">
    <property type="component" value="Unassembled WGS sequence"/>
</dbReference>
<dbReference type="EMBL" id="JBHSIM010000045">
    <property type="protein sequence ID" value="MFC4835012.1"/>
    <property type="molecule type" value="Genomic_DNA"/>
</dbReference>
<reference evidence="2" key="1">
    <citation type="journal article" date="2019" name="Int. J. Syst. Evol. Microbiol.">
        <title>The Global Catalogue of Microorganisms (GCM) 10K type strain sequencing project: providing services to taxonomists for standard genome sequencing and annotation.</title>
        <authorList>
            <consortium name="The Broad Institute Genomics Platform"/>
            <consortium name="The Broad Institute Genome Sequencing Center for Infectious Disease"/>
            <person name="Wu L."/>
            <person name="Ma J."/>
        </authorList>
    </citation>
    <scope>NUCLEOTIDE SEQUENCE [LARGE SCALE GENOMIC DNA]</scope>
    <source>
        <strain evidence="2">CCUG 50347</strain>
    </source>
</reference>
<organism evidence="1 2">
    <name type="scientific">Actinomycetospora chibensis</name>
    <dbReference type="NCBI Taxonomy" id="663606"/>
    <lineage>
        <taxon>Bacteria</taxon>
        <taxon>Bacillati</taxon>
        <taxon>Actinomycetota</taxon>
        <taxon>Actinomycetes</taxon>
        <taxon>Pseudonocardiales</taxon>
        <taxon>Pseudonocardiaceae</taxon>
        <taxon>Actinomycetospora</taxon>
    </lineage>
</organism>
<protein>
    <submittedName>
        <fullName evidence="1">Uncharacterized protein</fullName>
    </submittedName>
</protein>
<gene>
    <name evidence="1" type="ORF">ACFPEL_21560</name>
</gene>
<evidence type="ECO:0000313" key="2">
    <source>
        <dbReference type="Proteomes" id="UP001595909"/>
    </source>
</evidence>
<dbReference type="RefSeq" id="WP_274187466.1">
    <property type="nucleotide sequence ID" value="NZ_BAABHN010000045.1"/>
</dbReference>
<accession>A0ABV9RNQ5</accession>
<name>A0ABV9RNQ5_9PSEU</name>